<evidence type="ECO:0000313" key="3">
    <source>
        <dbReference type="Proteomes" id="UP001597011"/>
    </source>
</evidence>
<sequence length="130" mass="14947">MNLNCYCGNTNPYSECCEKIHHDIHLAITAEQLMRSRYSAFVKADGDYLMQSHHSSTRPIKEKKSIVAWAKSVQWIKLEVLETSKGKPTDTEGTVTFNAYFYENGNVEVIHEKSAFIKENNHWTYLGLSK</sequence>
<dbReference type="RefSeq" id="WP_379939089.1">
    <property type="nucleotide sequence ID" value="NZ_JBHTIB010000002.1"/>
</dbReference>
<feature type="domain" description="YchJ-like middle NTF2-like" evidence="1">
    <location>
        <begin position="29"/>
        <end position="126"/>
    </location>
</feature>
<dbReference type="PANTHER" id="PTHR33747:SF1">
    <property type="entry name" value="ADENYLATE CYCLASE-ASSOCIATED CAP C-TERMINAL DOMAIN-CONTAINING PROTEIN"/>
    <property type="match status" value="1"/>
</dbReference>
<reference evidence="3" key="1">
    <citation type="journal article" date="2019" name="Int. J. Syst. Evol. Microbiol.">
        <title>The Global Catalogue of Microorganisms (GCM) 10K type strain sequencing project: providing services to taxonomists for standard genome sequencing and annotation.</title>
        <authorList>
            <consortium name="The Broad Institute Genomics Platform"/>
            <consortium name="The Broad Institute Genome Sequencing Center for Infectious Disease"/>
            <person name="Wu L."/>
            <person name="Ma J."/>
        </authorList>
    </citation>
    <scope>NUCLEOTIDE SEQUENCE [LARGE SCALE GENOMIC DNA]</scope>
    <source>
        <strain evidence="3">CCUG 60529</strain>
    </source>
</reference>
<dbReference type="InterPro" id="IPR032710">
    <property type="entry name" value="NTF2-like_dom_sf"/>
</dbReference>
<dbReference type="EMBL" id="JBHTIB010000002">
    <property type="protein sequence ID" value="MFD0834650.1"/>
    <property type="molecule type" value="Genomic_DNA"/>
</dbReference>
<dbReference type="InterPro" id="IPR048469">
    <property type="entry name" value="YchJ-like_M"/>
</dbReference>
<accession>A0ABW3BPP1</accession>
<protein>
    <submittedName>
        <fullName evidence="2">YchJ family protein</fullName>
    </submittedName>
</protein>
<dbReference type="Gene3D" id="3.10.450.50">
    <property type="match status" value="1"/>
</dbReference>
<dbReference type="SUPFAM" id="SSF54427">
    <property type="entry name" value="NTF2-like"/>
    <property type="match status" value="1"/>
</dbReference>
<keyword evidence="3" id="KW-1185">Reference proteome</keyword>
<gene>
    <name evidence="2" type="ORF">ACFQ0I_02655</name>
</gene>
<organism evidence="2 3">
    <name type="scientific">Mariniflexile aquimaris</name>
    <dbReference type="NCBI Taxonomy" id="881009"/>
    <lineage>
        <taxon>Bacteria</taxon>
        <taxon>Pseudomonadati</taxon>
        <taxon>Bacteroidota</taxon>
        <taxon>Flavobacteriia</taxon>
        <taxon>Flavobacteriales</taxon>
        <taxon>Flavobacteriaceae</taxon>
        <taxon>Mariniflexile</taxon>
    </lineage>
</organism>
<proteinExistence type="predicted"/>
<dbReference type="PANTHER" id="PTHR33747">
    <property type="entry name" value="UPF0225 PROTEIN SCO1677"/>
    <property type="match status" value="1"/>
</dbReference>
<dbReference type="Pfam" id="PF17775">
    <property type="entry name" value="YchJ_M-like"/>
    <property type="match status" value="1"/>
</dbReference>
<name>A0ABW3BPP1_9FLAO</name>
<dbReference type="Proteomes" id="UP001597011">
    <property type="component" value="Unassembled WGS sequence"/>
</dbReference>
<evidence type="ECO:0000313" key="2">
    <source>
        <dbReference type="EMBL" id="MFD0834650.1"/>
    </source>
</evidence>
<evidence type="ECO:0000259" key="1">
    <source>
        <dbReference type="Pfam" id="PF17775"/>
    </source>
</evidence>
<comment type="caution">
    <text evidence="2">The sequence shown here is derived from an EMBL/GenBank/DDBJ whole genome shotgun (WGS) entry which is preliminary data.</text>
</comment>